<gene>
    <name evidence="2" type="ORF">MELLADRAFT_124174</name>
</gene>
<dbReference type="GeneID" id="18926661"/>
<evidence type="ECO:0000313" key="3">
    <source>
        <dbReference type="Proteomes" id="UP000001072"/>
    </source>
</evidence>
<feature type="signal peptide" evidence="1">
    <location>
        <begin position="1"/>
        <end position="23"/>
    </location>
</feature>
<sequence>MFHQSFKFAALVSAVCLCALVSSVVPFTVTCTGGYQGGSDPADCWGDKSDDSQRNCEIDSCSNGVHKWAQMDNCRLGNSGPSIQRCEEYEWHADNKVYSCYNHARYEYTCSPKNPVWITCTNCRDGT</sequence>
<dbReference type="RefSeq" id="XP_007417473.1">
    <property type="nucleotide sequence ID" value="XM_007417411.1"/>
</dbReference>
<dbReference type="VEuPathDB" id="FungiDB:MELLADRAFT_124174"/>
<dbReference type="AlphaFoldDB" id="F4S7W9"/>
<proteinExistence type="predicted"/>
<keyword evidence="1" id="KW-0732">Signal</keyword>
<organism evidence="3">
    <name type="scientific">Melampsora larici-populina (strain 98AG31 / pathotype 3-4-7)</name>
    <name type="common">Poplar leaf rust fungus</name>
    <dbReference type="NCBI Taxonomy" id="747676"/>
    <lineage>
        <taxon>Eukaryota</taxon>
        <taxon>Fungi</taxon>
        <taxon>Dikarya</taxon>
        <taxon>Basidiomycota</taxon>
        <taxon>Pucciniomycotina</taxon>
        <taxon>Pucciniomycetes</taxon>
        <taxon>Pucciniales</taxon>
        <taxon>Melampsoraceae</taxon>
        <taxon>Melampsora</taxon>
    </lineage>
</organism>
<keyword evidence="3" id="KW-1185">Reference proteome</keyword>
<evidence type="ECO:0000256" key="1">
    <source>
        <dbReference type="SAM" id="SignalP"/>
    </source>
</evidence>
<dbReference type="EMBL" id="GL883161">
    <property type="protein sequence ID" value="EGF99290.1"/>
    <property type="molecule type" value="Genomic_DNA"/>
</dbReference>
<dbReference type="HOGENOM" id="CLU_150810_2_0_1"/>
<feature type="chain" id="PRO_5003322067" evidence="1">
    <location>
        <begin position="24"/>
        <end position="127"/>
    </location>
</feature>
<reference evidence="3" key="1">
    <citation type="journal article" date="2011" name="Proc. Natl. Acad. Sci. U.S.A.">
        <title>Obligate biotrophy features unraveled by the genomic analysis of rust fungi.</title>
        <authorList>
            <person name="Duplessis S."/>
            <person name="Cuomo C.A."/>
            <person name="Lin Y.-C."/>
            <person name="Aerts A."/>
            <person name="Tisserant E."/>
            <person name="Veneault-Fourrey C."/>
            <person name="Joly D.L."/>
            <person name="Hacquard S."/>
            <person name="Amselem J."/>
            <person name="Cantarel B.L."/>
            <person name="Chiu R."/>
            <person name="Coutinho P.M."/>
            <person name="Feau N."/>
            <person name="Field M."/>
            <person name="Frey P."/>
            <person name="Gelhaye E."/>
            <person name="Goldberg J."/>
            <person name="Grabherr M.G."/>
            <person name="Kodira C.D."/>
            <person name="Kohler A."/>
            <person name="Kuees U."/>
            <person name="Lindquist E.A."/>
            <person name="Lucas S.M."/>
            <person name="Mago R."/>
            <person name="Mauceli E."/>
            <person name="Morin E."/>
            <person name="Murat C."/>
            <person name="Pangilinan J.L."/>
            <person name="Park R."/>
            <person name="Pearson M."/>
            <person name="Quesneville H."/>
            <person name="Rouhier N."/>
            <person name="Sakthikumar S."/>
            <person name="Salamov A.A."/>
            <person name="Schmutz J."/>
            <person name="Selles B."/>
            <person name="Shapiro H."/>
            <person name="Tanguay P."/>
            <person name="Tuskan G.A."/>
            <person name="Henrissat B."/>
            <person name="Van de Peer Y."/>
            <person name="Rouze P."/>
            <person name="Ellis J.G."/>
            <person name="Dodds P.N."/>
            <person name="Schein J.E."/>
            <person name="Zhong S."/>
            <person name="Hamelin R.C."/>
            <person name="Grigoriev I.V."/>
            <person name="Szabo L.J."/>
            <person name="Martin F."/>
        </authorList>
    </citation>
    <scope>NUCLEOTIDE SEQUENCE [LARGE SCALE GENOMIC DNA]</scope>
    <source>
        <strain evidence="3">98AG31 / pathotype 3-4-7</strain>
    </source>
</reference>
<name>F4S7W9_MELLP</name>
<dbReference type="InParanoid" id="F4S7W9"/>
<protein>
    <submittedName>
        <fullName evidence="2">Secreted protein</fullName>
    </submittedName>
</protein>
<accession>F4S7W9</accession>
<dbReference type="Proteomes" id="UP000001072">
    <property type="component" value="Unassembled WGS sequence"/>
</dbReference>
<evidence type="ECO:0000313" key="2">
    <source>
        <dbReference type="EMBL" id="EGF99290.1"/>
    </source>
</evidence>
<dbReference type="KEGG" id="mlr:MELLADRAFT_124174"/>